<proteinExistence type="predicted"/>
<feature type="region of interest" description="Disordered" evidence="1">
    <location>
        <begin position="1"/>
        <end position="27"/>
    </location>
</feature>
<name>A0A0A9DD07_ARUDO</name>
<organism evidence="2">
    <name type="scientific">Arundo donax</name>
    <name type="common">Giant reed</name>
    <name type="synonym">Donax arundinaceus</name>
    <dbReference type="NCBI Taxonomy" id="35708"/>
    <lineage>
        <taxon>Eukaryota</taxon>
        <taxon>Viridiplantae</taxon>
        <taxon>Streptophyta</taxon>
        <taxon>Embryophyta</taxon>
        <taxon>Tracheophyta</taxon>
        <taxon>Spermatophyta</taxon>
        <taxon>Magnoliopsida</taxon>
        <taxon>Liliopsida</taxon>
        <taxon>Poales</taxon>
        <taxon>Poaceae</taxon>
        <taxon>PACMAD clade</taxon>
        <taxon>Arundinoideae</taxon>
        <taxon>Arundineae</taxon>
        <taxon>Arundo</taxon>
    </lineage>
</organism>
<reference evidence="2" key="2">
    <citation type="journal article" date="2015" name="Data Brief">
        <title>Shoot transcriptome of the giant reed, Arundo donax.</title>
        <authorList>
            <person name="Barrero R.A."/>
            <person name="Guerrero F.D."/>
            <person name="Moolhuijzen P."/>
            <person name="Goolsby J.A."/>
            <person name="Tidwell J."/>
            <person name="Bellgard S.E."/>
            <person name="Bellgard M.I."/>
        </authorList>
    </citation>
    <scope>NUCLEOTIDE SEQUENCE</scope>
    <source>
        <tissue evidence="2">Shoot tissue taken approximately 20 cm above the soil surface</tissue>
    </source>
</reference>
<dbReference type="EMBL" id="GBRH01212184">
    <property type="protein sequence ID" value="JAD85711.1"/>
    <property type="molecule type" value="Transcribed_RNA"/>
</dbReference>
<accession>A0A0A9DD07</accession>
<reference evidence="2" key="1">
    <citation type="submission" date="2014-09" db="EMBL/GenBank/DDBJ databases">
        <authorList>
            <person name="Magalhaes I.L.F."/>
            <person name="Oliveira U."/>
            <person name="Santos F.R."/>
            <person name="Vidigal T.H.D.A."/>
            <person name="Brescovit A.D."/>
            <person name="Santos A.J."/>
        </authorList>
    </citation>
    <scope>NUCLEOTIDE SEQUENCE</scope>
    <source>
        <tissue evidence="2">Shoot tissue taken approximately 20 cm above the soil surface</tissue>
    </source>
</reference>
<evidence type="ECO:0000313" key="2">
    <source>
        <dbReference type="EMBL" id="JAD85711.1"/>
    </source>
</evidence>
<evidence type="ECO:0000256" key="1">
    <source>
        <dbReference type="SAM" id="MobiDB-lite"/>
    </source>
</evidence>
<dbReference type="AlphaFoldDB" id="A0A0A9DD07"/>
<feature type="compositionally biased region" description="Polar residues" evidence="1">
    <location>
        <begin position="12"/>
        <end position="27"/>
    </location>
</feature>
<sequence>MAWRGRRDPSCPCTTSEGKSKGQTPVPTTPCSALSALPTSLSCFQLQKQQGHLDVIAIVRAEPIVSLLTTTSSSSNEKILEQCKKSNIIISYSISNTVVIYLR</sequence>
<protein>
    <submittedName>
        <fullName evidence="2">Uncharacterized protein</fullName>
    </submittedName>
</protein>